<accession>A0A645BED9</accession>
<evidence type="ECO:0000313" key="1">
    <source>
        <dbReference type="EMBL" id="MPM63702.1"/>
    </source>
</evidence>
<dbReference type="SUPFAM" id="SSF53474">
    <property type="entry name" value="alpha/beta-Hydrolases"/>
    <property type="match status" value="1"/>
</dbReference>
<dbReference type="EMBL" id="VSSQ01019558">
    <property type="protein sequence ID" value="MPM63702.1"/>
    <property type="molecule type" value="Genomic_DNA"/>
</dbReference>
<dbReference type="PROSITE" id="PS51257">
    <property type="entry name" value="PROKAR_LIPOPROTEIN"/>
    <property type="match status" value="1"/>
</dbReference>
<sequence length="312" mass="33238">MPARRHCVHRAALLLLLVGALSCGAPAFAGLQERVLQVPVQATSAQGKAVSAQIAVTVFSDPANPVPAPVLVLNHGRSPQAEGRRELHRARYARQARYFVSRGFIVAVPTRLGYGPTFEADAEESGGCKSKRYAPALHAAAEQINEVLAAVRERRSDASTDRAVYVGQSFGGVASVAAAALQPEGVQAVINFAGGAGGNPRTHTAKPCDPQQMAGVFRDLGGKTALPMLWLYAQNDQYFGAQWPGHWHAAFQQGGGHAQFKQLPPFGNDGHELFRAGLKQWQPLVSRFLDQHGFAVPARGKAAAVTVDEAAR</sequence>
<evidence type="ECO:0008006" key="2">
    <source>
        <dbReference type="Google" id="ProtNLM"/>
    </source>
</evidence>
<proteinExistence type="predicted"/>
<protein>
    <recommendedName>
        <fullName evidence="2">Dienelactone hydrolase</fullName>
    </recommendedName>
</protein>
<dbReference type="Gene3D" id="3.40.50.1820">
    <property type="entry name" value="alpha/beta hydrolase"/>
    <property type="match status" value="1"/>
</dbReference>
<gene>
    <name evidence="1" type="ORF">SDC9_110584</name>
</gene>
<comment type="caution">
    <text evidence="1">The sequence shown here is derived from an EMBL/GenBank/DDBJ whole genome shotgun (WGS) entry which is preliminary data.</text>
</comment>
<name>A0A645BED9_9ZZZZ</name>
<organism evidence="1">
    <name type="scientific">bioreactor metagenome</name>
    <dbReference type="NCBI Taxonomy" id="1076179"/>
    <lineage>
        <taxon>unclassified sequences</taxon>
        <taxon>metagenomes</taxon>
        <taxon>ecological metagenomes</taxon>
    </lineage>
</organism>
<dbReference type="AlphaFoldDB" id="A0A645BED9"/>
<reference evidence="1" key="1">
    <citation type="submission" date="2019-08" db="EMBL/GenBank/DDBJ databases">
        <authorList>
            <person name="Kucharzyk K."/>
            <person name="Murdoch R.W."/>
            <person name="Higgins S."/>
            <person name="Loffler F."/>
        </authorList>
    </citation>
    <scope>NUCLEOTIDE SEQUENCE</scope>
</reference>
<dbReference type="InterPro" id="IPR029058">
    <property type="entry name" value="AB_hydrolase_fold"/>
</dbReference>